<dbReference type="PANTHER" id="PTHR11362:SF82">
    <property type="entry name" value="PHOSPHATIDYLETHANOLAMINE-BINDING PROTEIN 4"/>
    <property type="match status" value="1"/>
</dbReference>
<dbReference type="CDD" id="cd00866">
    <property type="entry name" value="PEBP_euk"/>
    <property type="match status" value="1"/>
</dbReference>
<comment type="caution">
    <text evidence="1">The sequence shown here is derived from an EMBL/GenBank/DDBJ whole genome shotgun (WGS) entry which is preliminary data.</text>
</comment>
<name>A0A9J6GNG8_HAELO</name>
<reference evidence="1 2" key="1">
    <citation type="journal article" date="2020" name="Cell">
        <title>Large-Scale Comparative Analyses of Tick Genomes Elucidate Their Genetic Diversity and Vector Capacities.</title>
        <authorList>
            <consortium name="Tick Genome and Microbiome Consortium (TIGMIC)"/>
            <person name="Jia N."/>
            <person name="Wang J."/>
            <person name="Shi W."/>
            <person name="Du L."/>
            <person name="Sun Y."/>
            <person name="Zhan W."/>
            <person name="Jiang J.F."/>
            <person name="Wang Q."/>
            <person name="Zhang B."/>
            <person name="Ji P."/>
            <person name="Bell-Sakyi L."/>
            <person name="Cui X.M."/>
            <person name="Yuan T.T."/>
            <person name="Jiang B.G."/>
            <person name="Yang W.F."/>
            <person name="Lam T.T."/>
            <person name="Chang Q.C."/>
            <person name="Ding S.J."/>
            <person name="Wang X.J."/>
            <person name="Zhu J.G."/>
            <person name="Ruan X.D."/>
            <person name="Zhao L."/>
            <person name="Wei J.T."/>
            <person name="Ye R.Z."/>
            <person name="Que T.C."/>
            <person name="Du C.H."/>
            <person name="Zhou Y.H."/>
            <person name="Cheng J.X."/>
            <person name="Dai P.F."/>
            <person name="Guo W.B."/>
            <person name="Han X.H."/>
            <person name="Huang E.J."/>
            <person name="Li L.F."/>
            <person name="Wei W."/>
            <person name="Gao Y.C."/>
            <person name="Liu J.Z."/>
            <person name="Shao H.Z."/>
            <person name="Wang X."/>
            <person name="Wang C.C."/>
            <person name="Yang T.C."/>
            <person name="Huo Q.B."/>
            <person name="Li W."/>
            <person name="Chen H.Y."/>
            <person name="Chen S.E."/>
            <person name="Zhou L.G."/>
            <person name="Ni X.B."/>
            <person name="Tian J.H."/>
            <person name="Sheng Y."/>
            <person name="Liu T."/>
            <person name="Pan Y.S."/>
            <person name="Xia L.Y."/>
            <person name="Li J."/>
            <person name="Zhao F."/>
            <person name="Cao W.C."/>
        </authorList>
    </citation>
    <scope>NUCLEOTIDE SEQUENCE [LARGE SCALE GENOMIC DNA]</scope>
    <source>
        <strain evidence="1">HaeL-2018</strain>
    </source>
</reference>
<accession>A0A9J6GNG8</accession>
<dbReference type="Pfam" id="PF01161">
    <property type="entry name" value="PBP"/>
    <property type="match status" value="1"/>
</dbReference>
<dbReference type="OMA" id="EMLHWLV"/>
<gene>
    <name evidence="1" type="ORF">HPB48_002754</name>
</gene>
<proteinExistence type="predicted"/>
<dbReference type="OrthoDB" id="6497972at2759"/>
<organism evidence="1 2">
    <name type="scientific">Haemaphysalis longicornis</name>
    <name type="common">Bush tick</name>
    <dbReference type="NCBI Taxonomy" id="44386"/>
    <lineage>
        <taxon>Eukaryota</taxon>
        <taxon>Metazoa</taxon>
        <taxon>Ecdysozoa</taxon>
        <taxon>Arthropoda</taxon>
        <taxon>Chelicerata</taxon>
        <taxon>Arachnida</taxon>
        <taxon>Acari</taxon>
        <taxon>Parasitiformes</taxon>
        <taxon>Ixodida</taxon>
        <taxon>Ixodoidea</taxon>
        <taxon>Ixodidae</taxon>
        <taxon>Haemaphysalinae</taxon>
        <taxon>Haemaphysalis</taxon>
    </lineage>
</organism>
<evidence type="ECO:0000313" key="2">
    <source>
        <dbReference type="Proteomes" id="UP000821853"/>
    </source>
</evidence>
<protein>
    <recommendedName>
        <fullName evidence="3">Phosphatidylethanolamine binding protein</fullName>
    </recommendedName>
</protein>
<dbReference type="Proteomes" id="UP000821853">
    <property type="component" value="Unassembled WGS sequence"/>
</dbReference>
<dbReference type="VEuPathDB" id="VectorBase:HLOH_057209"/>
<sequence length="162" mass="17709">MEALVPDVLPKVAQQACVVSYGGGADVLMGNKLTVKQTESAPVAISFKAPANTYCTVLMIDPDAPSRTAPRLRHWRHWLVVNVPNSCDVRAGNTVTPYAGPTPPVASGLHRYAFLVYPQRARLTEKETKVQDARGGFKLAQLVEDFKLGEALAANFFLCERR</sequence>
<dbReference type="PANTHER" id="PTHR11362">
    <property type="entry name" value="PHOSPHATIDYLETHANOLAMINE-BINDING PROTEIN"/>
    <property type="match status" value="1"/>
</dbReference>
<dbReference type="Gene3D" id="3.90.280.10">
    <property type="entry name" value="PEBP-like"/>
    <property type="match status" value="1"/>
</dbReference>
<dbReference type="InterPro" id="IPR035810">
    <property type="entry name" value="PEBP_euk"/>
</dbReference>
<dbReference type="AlphaFoldDB" id="A0A9J6GNG8"/>
<dbReference type="InterPro" id="IPR008914">
    <property type="entry name" value="PEBP"/>
</dbReference>
<evidence type="ECO:0000313" key="1">
    <source>
        <dbReference type="EMBL" id="KAH9376931.1"/>
    </source>
</evidence>
<evidence type="ECO:0008006" key="3">
    <source>
        <dbReference type="Google" id="ProtNLM"/>
    </source>
</evidence>
<dbReference type="SUPFAM" id="SSF49777">
    <property type="entry name" value="PEBP-like"/>
    <property type="match status" value="1"/>
</dbReference>
<keyword evidence="2" id="KW-1185">Reference proteome</keyword>
<dbReference type="InterPro" id="IPR036610">
    <property type="entry name" value="PEBP-like_sf"/>
</dbReference>
<dbReference type="EMBL" id="JABSTR010000008">
    <property type="protein sequence ID" value="KAH9376931.1"/>
    <property type="molecule type" value="Genomic_DNA"/>
</dbReference>